<dbReference type="SUPFAM" id="SSF53335">
    <property type="entry name" value="S-adenosyl-L-methionine-dependent methyltransferases"/>
    <property type="match status" value="1"/>
</dbReference>
<sequence>MSIGYSTDHEQQWSEVDHYVEQKLIPTDPVMQEVLDNNHQADLPPFDVSPVQGQFLQLLIRMSGARRILEIGTLGGYSTIWMARALPTDGRIVTLELDQHHADTARANFELAGVTPQIELRQGDALEQLAWLEEEQVEPFDFIFIDADKPNNPHYLKWALHFSRRGTVIFSDNVIREGEIINRHSSDPRIKGVRTFYDMLADEPRITATAIQTLGSKGYDGFMIGIVNEDVQTPVADLE</sequence>
<dbReference type="EMBL" id="CP013023">
    <property type="protein sequence ID" value="ANF96328.1"/>
    <property type="molecule type" value="Genomic_DNA"/>
</dbReference>
<dbReference type="Pfam" id="PF01596">
    <property type="entry name" value="Methyltransf_3"/>
    <property type="match status" value="1"/>
</dbReference>
<keyword evidence="5" id="KW-1185">Reference proteome</keyword>
<dbReference type="AlphaFoldDB" id="A0A172ZFE4"/>
<gene>
    <name evidence="4" type="ORF">AR543_10160</name>
</gene>
<dbReference type="Proteomes" id="UP000078148">
    <property type="component" value="Chromosome"/>
</dbReference>
<evidence type="ECO:0000256" key="1">
    <source>
        <dbReference type="ARBA" id="ARBA00022603"/>
    </source>
</evidence>
<dbReference type="KEGG" id="pbv:AR543_10160"/>
<name>A0A172ZFE4_9BACL</name>
<dbReference type="GO" id="GO:0008171">
    <property type="term" value="F:O-methyltransferase activity"/>
    <property type="evidence" value="ECO:0007669"/>
    <property type="project" value="InterPro"/>
</dbReference>
<proteinExistence type="predicted"/>
<evidence type="ECO:0000313" key="4">
    <source>
        <dbReference type="EMBL" id="ANF96328.1"/>
    </source>
</evidence>
<dbReference type="InterPro" id="IPR050362">
    <property type="entry name" value="Cation-dep_OMT"/>
</dbReference>
<organism evidence="4 5">
    <name type="scientific">Paenibacillus bovis</name>
    <dbReference type="NCBI Taxonomy" id="1616788"/>
    <lineage>
        <taxon>Bacteria</taxon>
        <taxon>Bacillati</taxon>
        <taxon>Bacillota</taxon>
        <taxon>Bacilli</taxon>
        <taxon>Bacillales</taxon>
        <taxon>Paenibacillaceae</taxon>
        <taxon>Paenibacillus</taxon>
    </lineage>
</organism>
<dbReference type="STRING" id="1616788.AR543_10160"/>
<protein>
    <submittedName>
        <fullName evidence="4">Methyltransferase</fullName>
    </submittedName>
</protein>
<dbReference type="OrthoDB" id="9799672at2"/>
<keyword evidence="2 4" id="KW-0808">Transferase</keyword>
<dbReference type="PANTHER" id="PTHR10509">
    <property type="entry name" value="O-METHYLTRANSFERASE-RELATED"/>
    <property type="match status" value="1"/>
</dbReference>
<evidence type="ECO:0000256" key="2">
    <source>
        <dbReference type="ARBA" id="ARBA00022679"/>
    </source>
</evidence>
<dbReference type="PANTHER" id="PTHR10509:SF14">
    <property type="entry name" value="CAFFEOYL-COA O-METHYLTRANSFERASE 3-RELATED"/>
    <property type="match status" value="1"/>
</dbReference>
<keyword evidence="1 4" id="KW-0489">Methyltransferase</keyword>
<keyword evidence="3" id="KW-0949">S-adenosyl-L-methionine</keyword>
<evidence type="ECO:0000313" key="5">
    <source>
        <dbReference type="Proteomes" id="UP000078148"/>
    </source>
</evidence>
<reference evidence="4 5" key="2">
    <citation type="journal article" date="2016" name="Int. J. Syst. Evol. Microbiol.">
        <title>Paenibacillus bovis sp. nov., isolated from raw yak (Bos grunniens) milk.</title>
        <authorList>
            <person name="Gao C."/>
            <person name="Han J."/>
            <person name="Liu Z."/>
            <person name="Xu X."/>
            <person name="Hang F."/>
            <person name="Wu Z."/>
        </authorList>
    </citation>
    <scope>NUCLEOTIDE SEQUENCE [LARGE SCALE GENOMIC DNA]</scope>
    <source>
        <strain evidence="4 5">BD3526</strain>
    </source>
</reference>
<dbReference type="RefSeq" id="WP_060534094.1">
    <property type="nucleotide sequence ID" value="NZ_CP013023.1"/>
</dbReference>
<dbReference type="GO" id="GO:0008757">
    <property type="term" value="F:S-adenosylmethionine-dependent methyltransferase activity"/>
    <property type="evidence" value="ECO:0007669"/>
    <property type="project" value="TreeGrafter"/>
</dbReference>
<dbReference type="InterPro" id="IPR029063">
    <property type="entry name" value="SAM-dependent_MTases_sf"/>
</dbReference>
<dbReference type="CDD" id="cd02440">
    <property type="entry name" value="AdoMet_MTases"/>
    <property type="match status" value="1"/>
</dbReference>
<dbReference type="Gene3D" id="3.40.50.150">
    <property type="entry name" value="Vaccinia Virus protein VP39"/>
    <property type="match status" value="1"/>
</dbReference>
<evidence type="ECO:0000256" key="3">
    <source>
        <dbReference type="ARBA" id="ARBA00022691"/>
    </source>
</evidence>
<dbReference type="InterPro" id="IPR002935">
    <property type="entry name" value="SAM_O-MeTrfase"/>
</dbReference>
<accession>A0A172ZFE4</accession>
<dbReference type="PROSITE" id="PS51682">
    <property type="entry name" value="SAM_OMT_I"/>
    <property type="match status" value="1"/>
</dbReference>
<reference evidence="5" key="1">
    <citation type="submission" date="2015-10" db="EMBL/GenBank/DDBJ databases">
        <title>Genome of Paenibacillus bovis sp. nov.</title>
        <authorList>
            <person name="Wu Z."/>
            <person name="Gao C."/>
            <person name="Liu Z."/>
            <person name="Zheng H."/>
        </authorList>
    </citation>
    <scope>NUCLEOTIDE SEQUENCE [LARGE SCALE GENOMIC DNA]</scope>
    <source>
        <strain evidence="5">BD3526</strain>
    </source>
</reference>
<dbReference type="GO" id="GO:0032259">
    <property type="term" value="P:methylation"/>
    <property type="evidence" value="ECO:0007669"/>
    <property type="project" value="UniProtKB-KW"/>
</dbReference>